<name>A0A382N524_9ZZZZ</name>
<gene>
    <name evidence="1" type="ORF">METZ01_LOCUS307726</name>
</gene>
<proteinExistence type="predicted"/>
<dbReference type="EMBL" id="UINC01097288">
    <property type="protein sequence ID" value="SVC54872.1"/>
    <property type="molecule type" value="Genomic_DNA"/>
</dbReference>
<evidence type="ECO:0000313" key="1">
    <source>
        <dbReference type="EMBL" id="SVC54872.1"/>
    </source>
</evidence>
<protein>
    <submittedName>
        <fullName evidence="1">Uncharacterized protein</fullName>
    </submittedName>
</protein>
<reference evidence="1" key="1">
    <citation type="submission" date="2018-05" db="EMBL/GenBank/DDBJ databases">
        <authorList>
            <person name="Lanie J.A."/>
            <person name="Ng W.-L."/>
            <person name="Kazmierczak K.M."/>
            <person name="Andrzejewski T.M."/>
            <person name="Davidsen T.M."/>
            <person name="Wayne K.J."/>
            <person name="Tettelin H."/>
            <person name="Glass J.I."/>
            <person name="Rusch D."/>
            <person name="Podicherti R."/>
            <person name="Tsui H.-C.T."/>
            <person name="Winkler M.E."/>
        </authorList>
    </citation>
    <scope>NUCLEOTIDE SEQUENCE</scope>
</reference>
<dbReference type="AlphaFoldDB" id="A0A382N524"/>
<sequence>KYELYWLNLIHLSAVDLNRCDSLF</sequence>
<organism evidence="1">
    <name type="scientific">marine metagenome</name>
    <dbReference type="NCBI Taxonomy" id="408172"/>
    <lineage>
        <taxon>unclassified sequences</taxon>
        <taxon>metagenomes</taxon>
        <taxon>ecological metagenomes</taxon>
    </lineage>
</organism>
<accession>A0A382N524</accession>
<feature type="non-terminal residue" evidence="1">
    <location>
        <position position="1"/>
    </location>
</feature>